<feature type="domain" description="Histidine kinase" evidence="7">
    <location>
        <begin position="724"/>
        <end position="938"/>
    </location>
</feature>
<dbReference type="EC" id="2.7.13.3" evidence="2"/>
<evidence type="ECO:0000313" key="9">
    <source>
        <dbReference type="Proteomes" id="UP000484842"/>
    </source>
</evidence>
<dbReference type="PANTHER" id="PTHR43304">
    <property type="entry name" value="PHYTOCHROME-LIKE PROTEIN CPH1"/>
    <property type="match status" value="1"/>
</dbReference>
<dbReference type="CDD" id="cd00082">
    <property type="entry name" value="HisKA"/>
    <property type="match status" value="1"/>
</dbReference>
<dbReference type="Gene3D" id="1.10.287.130">
    <property type="match status" value="1"/>
</dbReference>
<dbReference type="InterPro" id="IPR003594">
    <property type="entry name" value="HATPase_dom"/>
</dbReference>
<comment type="catalytic activity">
    <reaction evidence="1">
        <text>ATP + protein L-histidine = ADP + protein N-phospho-L-histidine.</text>
        <dbReference type="EC" id="2.7.13.3"/>
    </reaction>
</comment>
<evidence type="ECO:0000259" key="7">
    <source>
        <dbReference type="PROSITE" id="PS50109"/>
    </source>
</evidence>
<dbReference type="SMART" id="SM00387">
    <property type="entry name" value="HATPase_c"/>
    <property type="match status" value="1"/>
</dbReference>
<dbReference type="SMART" id="SM00065">
    <property type="entry name" value="GAF"/>
    <property type="match status" value="3"/>
</dbReference>
<proteinExistence type="predicted"/>
<dbReference type="GO" id="GO:0000155">
    <property type="term" value="F:phosphorelay sensor kinase activity"/>
    <property type="evidence" value="ECO:0007669"/>
    <property type="project" value="InterPro"/>
</dbReference>
<evidence type="ECO:0000256" key="3">
    <source>
        <dbReference type="ARBA" id="ARBA00022553"/>
    </source>
</evidence>
<evidence type="ECO:0000256" key="5">
    <source>
        <dbReference type="ARBA" id="ARBA00022777"/>
    </source>
</evidence>
<keyword evidence="5" id="KW-0418">Kinase</keyword>
<dbReference type="RefSeq" id="WP_152870737.1">
    <property type="nucleotide sequence ID" value="NZ_WBSL01000002.1"/>
</dbReference>
<dbReference type="SUPFAM" id="SSF55874">
    <property type="entry name" value="ATPase domain of HSP90 chaperone/DNA topoisomerase II/histidine kinase"/>
    <property type="match status" value="1"/>
</dbReference>
<dbReference type="SMART" id="SM00388">
    <property type="entry name" value="HisKA"/>
    <property type="match status" value="1"/>
</dbReference>
<gene>
    <name evidence="8" type="ORF">F8S09_07615</name>
</gene>
<keyword evidence="9" id="KW-1185">Reference proteome</keyword>
<dbReference type="Proteomes" id="UP000484842">
    <property type="component" value="Unassembled WGS sequence"/>
</dbReference>
<name>A0A7X1NVG6_9DEIO</name>
<dbReference type="Pfam" id="PF13185">
    <property type="entry name" value="GAF_2"/>
    <property type="match status" value="1"/>
</dbReference>
<feature type="coiled-coil region" evidence="6">
    <location>
        <begin position="694"/>
        <end position="721"/>
    </location>
</feature>
<dbReference type="InterPro" id="IPR003661">
    <property type="entry name" value="HisK_dim/P_dom"/>
</dbReference>
<comment type="caution">
    <text evidence="8">The sequence shown here is derived from an EMBL/GenBank/DDBJ whole genome shotgun (WGS) entry which is preliminary data.</text>
</comment>
<protein>
    <recommendedName>
        <fullName evidence="2">histidine kinase</fullName>
        <ecNumber evidence="2">2.7.13.3</ecNumber>
    </recommendedName>
</protein>
<dbReference type="InterPro" id="IPR052162">
    <property type="entry name" value="Sensor_kinase/Photoreceptor"/>
</dbReference>
<dbReference type="PANTHER" id="PTHR43304:SF1">
    <property type="entry name" value="PAC DOMAIN-CONTAINING PROTEIN"/>
    <property type="match status" value="1"/>
</dbReference>
<dbReference type="PRINTS" id="PR00344">
    <property type="entry name" value="BCTRLSENSOR"/>
</dbReference>
<dbReference type="FunFam" id="3.30.565.10:FF:000006">
    <property type="entry name" value="Sensor histidine kinase WalK"/>
    <property type="match status" value="1"/>
</dbReference>
<evidence type="ECO:0000256" key="1">
    <source>
        <dbReference type="ARBA" id="ARBA00000085"/>
    </source>
</evidence>
<organism evidence="8 9">
    <name type="scientific">Deinococcus terrestris</name>
    <dbReference type="NCBI Taxonomy" id="2651870"/>
    <lineage>
        <taxon>Bacteria</taxon>
        <taxon>Thermotogati</taxon>
        <taxon>Deinococcota</taxon>
        <taxon>Deinococci</taxon>
        <taxon>Deinococcales</taxon>
        <taxon>Deinococcaceae</taxon>
        <taxon>Deinococcus</taxon>
    </lineage>
</organism>
<dbReference type="Gene3D" id="3.30.450.40">
    <property type="match status" value="3"/>
</dbReference>
<reference evidence="8 9" key="1">
    <citation type="submission" date="2019-10" db="EMBL/GenBank/DDBJ databases">
        <title>Deinococcus sp. isolated from soil.</title>
        <authorList>
            <person name="Li Y."/>
            <person name="Wang J."/>
        </authorList>
    </citation>
    <scope>NUCLEOTIDE SEQUENCE [LARGE SCALE GENOMIC DNA]</scope>
    <source>
        <strain evidence="8 9">SDU3-2</strain>
    </source>
</reference>
<dbReference type="InterPro" id="IPR029016">
    <property type="entry name" value="GAF-like_dom_sf"/>
</dbReference>
<keyword evidence="6" id="KW-0175">Coiled coil</keyword>
<dbReference type="SUPFAM" id="SSF47384">
    <property type="entry name" value="Homodimeric domain of signal transducing histidine kinase"/>
    <property type="match status" value="1"/>
</dbReference>
<dbReference type="Pfam" id="PF00512">
    <property type="entry name" value="HisKA"/>
    <property type="match status" value="1"/>
</dbReference>
<evidence type="ECO:0000256" key="6">
    <source>
        <dbReference type="SAM" id="Coils"/>
    </source>
</evidence>
<evidence type="ECO:0000313" key="8">
    <source>
        <dbReference type="EMBL" id="MPY66562.1"/>
    </source>
</evidence>
<keyword evidence="3" id="KW-0597">Phosphoprotein</keyword>
<dbReference type="SUPFAM" id="SSF55781">
    <property type="entry name" value="GAF domain-like"/>
    <property type="match status" value="3"/>
</dbReference>
<dbReference type="PROSITE" id="PS50109">
    <property type="entry name" value="HIS_KIN"/>
    <property type="match status" value="1"/>
</dbReference>
<keyword evidence="4" id="KW-0808">Transferase</keyword>
<accession>A0A7X1NVG6</accession>
<dbReference type="InterPro" id="IPR036097">
    <property type="entry name" value="HisK_dim/P_sf"/>
</dbReference>
<dbReference type="InterPro" id="IPR004358">
    <property type="entry name" value="Sig_transdc_His_kin-like_C"/>
</dbReference>
<dbReference type="Gene3D" id="3.30.565.10">
    <property type="entry name" value="Histidine kinase-like ATPase, C-terminal domain"/>
    <property type="match status" value="1"/>
</dbReference>
<dbReference type="AlphaFoldDB" id="A0A7X1NVG6"/>
<dbReference type="Pfam" id="PF02518">
    <property type="entry name" value="HATPase_c"/>
    <property type="match status" value="1"/>
</dbReference>
<evidence type="ECO:0000256" key="2">
    <source>
        <dbReference type="ARBA" id="ARBA00012438"/>
    </source>
</evidence>
<sequence>MVRPPAPIRSDAFSAAAEALAAARQPGDVIATLLAHAHAAFQVAAAAWLAPGAGQEGGVPPEPAAQVGAWAALPDAATLRGAWGRHGPVLPEGGGVALFPLQTGEAAPLGLLGLAWPQAPDEAEARFARLLAGQAALHLGRLAWEGSPDLAGALDPLGGLARAALRIARAPGLQAALEVITEEARTLVGAHQSVVSLTVSEDWAQAITAVSLSDKYAAWREYAVPPSGSGIYALVCRMNEPLRLTQAELEAHPAWRGFGAHAAEHPPMRGWLAVPLVGRGGRNIGLIQLSDRVEGDFTARDEHILVQLAQFAAVTVEHARSIELAQAELERRQQAEARLRVLNMELEGRIGAATHELETRAAALDAFVAFSEAVGTQTDVAALAGQAIRVMRTTLGHVSVGYYEPEGGLWRARVWSDDMTPEIVAQIRAGIPADAPDLARAVASSEPVFVDGWDAEANALSTTTSYGAGAFVPVVIGGEVCSLLAVGTRAARRWTEHERTVMRAVGRSFQLALERSEATALLERQNGELAARTRALEGFAHLTGDLAAQGDPRVFVRRAQEVILSLLPPGYALYYEREEGRWRNRVQVGDVGNADLQAFIDAGPQVGVTPSVDVPWETRQPYYQDAYARGSDTPEDMVQHVSTVASLPVLRRGEVVGVLIAVIFEGRAWNATDRTVLETVVSSLGLALERAESVALLAERTTELEQTNAELERSNAELEQFAYVASHDLQAPIRAMTSFAGLTQRRYGDVLDDRGRMYLQQIAESGEHMKRLVDDLLTFSRVHTAQREPEVVDSGAVFDAVRRRLERGADLAGARLTRGPLPLVLADPQQLDQLLQNLISNGLKYRREGVTPEVHVWAERDGEMERFAVRDNGIGIEGQYFGRIFEIFQRLHGREQYEGTGIGLAVCKKIVERHGGQIWVESEVGQGTTFFFTLPDGSAPPFAG</sequence>
<dbReference type="InterPro" id="IPR005467">
    <property type="entry name" value="His_kinase_dom"/>
</dbReference>
<evidence type="ECO:0000256" key="4">
    <source>
        <dbReference type="ARBA" id="ARBA00022679"/>
    </source>
</evidence>
<dbReference type="InterPro" id="IPR003018">
    <property type="entry name" value="GAF"/>
</dbReference>
<dbReference type="EMBL" id="WBSL01000002">
    <property type="protein sequence ID" value="MPY66562.1"/>
    <property type="molecule type" value="Genomic_DNA"/>
</dbReference>
<dbReference type="InterPro" id="IPR036890">
    <property type="entry name" value="HATPase_C_sf"/>
</dbReference>